<dbReference type="PROSITE" id="PS50010">
    <property type="entry name" value="DH_2"/>
    <property type="match status" value="1"/>
</dbReference>
<keyword evidence="4" id="KW-0479">Metal-binding</keyword>
<dbReference type="SMART" id="SM00064">
    <property type="entry name" value="FYVE"/>
    <property type="match status" value="1"/>
</dbReference>
<evidence type="ECO:0000256" key="4">
    <source>
        <dbReference type="ARBA" id="ARBA00022723"/>
    </source>
</evidence>
<evidence type="ECO:0000256" key="2">
    <source>
        <dbReference type="ARBA" id="ARBA00022490"/>
    </source>
</evidence>
<feature type="region of interest" description="Disordered" evidence="9">
    <location>
        <begin position="383"/>
        <end position="404"/>
    </location>
</feature>
<protein>
    <submittedName>
        <fullName evidence="12">Uncharacterized protein</fullName>
    </submittedName>
</protein>
<dbReference type="PROSITE" id="PS50178">
    <property type="entry name" value="ZF_FYVE"/>
    <property type="match status" value="1"/>
</dbReference>
<name>A0A6B2L4J4_9EUKA</name>
<evidence type="ECO:0000256" key="9">
    <source>
        <dbReference type="SAM" id="MobiDB-lite"/>
    </source>
</evidence>
<dbReference type="GO" id="GO:0005856">
    <property type="term" value="C:cytoskeleton"/>
    <property type="evidence" value="ECO:0007669"/>
    <property type="project" value="UniProtKB-SubCell"/>
</dbReference>
<evidence type="ECO:0000259" key="11">
    <source>
        <dbReference type="PROSITE" id="PS50178"/>
    </source>
</evidence>
<dbReference type="SUPFAM" id="SSF50729">
    <property type="entry name" value="PH domain-like"/>
    <property type="match status" value="1"/>
</dbReference>
<evidence type="ECO:0000256" key="6">
    <source>
        <dbReference type="ARBA" id="ARBA00022833"/>
    </source>
</evidence>
<dbReference type="Pfam" id="PF01363">
    <property type="entry name" value="FYVE"/>
    <property type="match status" value="1"/>
</dbReference>
<dbReference type="PANTHER" id="PTHR12673:SF159">
    <property type="entry name" value="LD03170P"/>
    <property type="match status" value="1"/>
</dbReference>
<evidence type="ECO:0000256" key="8">
    <source>
        <dbReference type="PROSITE-ProRule" id="PRU00091"/>
    </source>
</evidence>
<dbReference type="InterPro" id="IPR051092">
    <property type="entry name" value="FYVE_RhoGEF_PH"/>
</dbReference>
<dbReference type="InterPro" id="IPR013083">
    <property type="entry name" value="Znf_RING/FYVE/PHD"/>
</dbReference>
<dbReference type="InterPro" id="IPR011993">
    <property type="entry name" value="PH-like_dom_sf"/>
</dbReference>
<keyword evidence="5 8" id="KW-0863">Zinc-finger</keyword>
<dbReference type="CDD" id="cd00065">
    <property type="entry name" value="FYVE_like_SF"/>
    <property type="match status" value="1"/>
</dbReference>
<dbReference type="GO" id="GO:0008270">
    <property type="term" value="F:zinc ion binding"/>
    <property type="evidence" value="ECO:0007669"/>
    <property type="project" value="UniProtKB-KW"/>
</dbReference>
<dbReference type="GO" id="GO:0005085">
    <property type="term" value="F:guanyl-nucleotide exchange factor activity"/>
    <property type="evidence" value="ECO:0007669"/>
    <property type="project" value="UniProtKB-KW"/>
</dbReference>
<accession>A0A6B2L4J4</accession>
<organism evidence="12">
    <name type="scientific">Arcella intermedia</name>
    <dbReference type="NCBI Taxonomy" id="1963864"/>
    <lineage>
        <taxon>Eukaryota</taxon>
        <taxon>Amoebozoa</taxon>
        <taxon>Tubulinea</taxon>
        <taxon>Elardia</taxon>
        <taxon>Arcellinida</taxon>
        <taxon>Sphaerothecina</taxon>
        <taxon>Arcellidae</taxon>
        <taxon>Arcella</taxon>
    </lineage>
</organism>
<dbReference type="Pfam" id="PF00621">
    <property type="entry name" value="RhoGEF"/>
    <property type="match status" value="1"/>
</dbReference>
<dbReference type="Gene3D" id="2.30.29.30">
    <property type="entry name" value="Pleckstrin-homology domain (PH domain)/Phosphotyrosine-binding domain (PTB)"/>
    <property type="match status" value="1"/>
</dbReference>
<feature type="domain" description="DH" evidence="10">
    <location>
        <begin position="1"/>
        <end position="176"/>
    </location>
</feature>
<dbReference type="SMART" id="SM00325">
    <property type="entry name" value="RhoGEF"/>
    <property type="match status" value="1"/>
</dbReference>
<comment type="subcellular location">
    <subcellularLocation>
        <location evidence="1">Cytoplasm</location>
        <location evidence="1">Cytoskeleton</location>
    </subcellularLocation>
</comment>
<feature type="domain" description="FYVE-type" evidence="11">
    <location>
        <begin position="323"/>
        <end position="384"/>
    </location>
</feature>
<dbReference type="Gene3D" id="3.30.40.10">
    <property type="entry name" value="Zinc/RING finger domain, C3HC4 (zinc finger)"/>
    <property type="match status" value="1"/>
</dbReference>
<dbReference type="PANTHER" id="PTHR12673">
    <property type="entry name" value="FACIOGENITAL DYSPLASIA PROTEIN"/>
    <property type="match status" value="1"/>
</dbReference>
<dbReference type="GO" id="GO:0005737">
    <property type="term" value="C:cytoplasm"/>
    <property type="evidence" value="ECO:0007669"/>
    <property type="project" value="TreeGrafter"/>
</dbReference>
<dbReference type="SUPFAM" id="SSF57903">
    <property type="entry name" value="FYVE/PHD zinc finger"/>
    <property type="match status" value="1"/>
</dbReference>
<dbReference type="InterPro" id="IPR000219">
    <property type="entry name" value="DH_dom"/>
</dbReference>
<keyword evidence="3" id="KW-0344">Guanine-nucleotide releasing factor</keyword>
<dbReference type="CDD" id="cd00160">
    <property type="entry name" value="RhoGEF"/>
    <property type="match status" value="1"/>
</dbReference>
<keyword evidence="7" id="KW-0206">Cytoskeleton</keyword>
<dbReference type="InterPro" id="IPR011011">
    <property type="entry name" value="Znf_FYVE_PHD"/>
</dbReference>
<dbReference type="SUPFAM" id="SSF48065">
    <property type="entry name" value="DBL homology domain (DH-domain)"/>
    <property type="match status" value="1"/>
</dbReference>
<sequence>MTEQLYIKDLLTLQMVWEKPLTKEKALKVKQEWLDDLFGNLEQVITTNVGFYKALYYWLESEIKDKTLGDILIQYMPFFQNYGDYVSGYDKAIYTFEKMMKQPALQKWFSNIQANEPLAKGLNFDAFLIKPVQRVPRYKLFIDRLLKCTPQDDPDFPKLPAALEKCDKIAHVINSAKEKQIQREFMSKIAEKIDCGNELLMIPGRSFVKDIQIDKITRKSKRQPRHLFLFTDVLMVATDTLTERCVVQVKLQLKGSEVKDLPDDVENGFLNRFQFLSYPKSLELAAASKEEKDKWMELLLARIQEADKSLGSKIKVIPMFEPDAKVKRCPICSEKFTAVFRKHHCRQCRRVVCGNCTKHKRKLPSQSEGERKKRVCDDCWKHDEHWTPEGATSDAPYVSSSDEE</sequence>
<dbReference type="AlphaFoldDB" id="A0A6B2L4J4"/>
<dbReference type="Gene3D" id="1.20.900.10">
    <property type="entry name" value="Dbl homology (DH) domain"/>
    <property type="match status" value="1"/>
</dbReference>
<evidence type="ECO:0000256" key="1">
    <source>
        <dbReference type="ARBA" id="ARBA00004245"/>
    </source>
</evidence>
<keyword evidence="2" id="KW-0963">Cytoplasm</keyword>
<evidence type="ECO:0000313" key="12">
    <source>
        <dbReference type="EMBL" id="NDV31973.1"/>
    </source>
</evidence>
<proteinExistence type="predicted"/>
<evidence type="ECO:0000256" key="5">
    <source>
        <dbReference type="ARBA" id="ARBA00022771"/>
    </source>
</evidence>
<keyword evidence="6" id="KW-0862">Zinc</keyword>
<reference evidence="12" key="1">
    <citation type="journal article" date="2020" name="J. Eukaryot. Microbiol.">
        <title>De novo Sequencing, Assembly and Annotation of the Transcriptome for the Free-Living Testate Amoeba Arcella intermedia.</title>
        <authorList>
            <person name="Ribeiro G.M."/>
            <person name="Porfirio-Sousa A.L."/>
            <person name="Maurer-Alcala X.X."/>
            <person name="Katz L.A."/>
            <person name="Lahr D.J.G."/>
        </authorList>
    </citation>
    <scope>NUCLEOTIDE SEQUENCE</scope>
</reference>
<dbReference type="InterPro" id="IPR017455">
    <property type="entry name" value="Znf_FYVE-rel"/>
</dbReference>
<dbReference type="SMART" id="SM00233">
    <property type="entry name" value="PH"/>
    <property type="match status" value="1"/>
</dbReference>
<evidence type="ECO:0000256" key="7">
    <source>
        <dbReference type="ARBA" id="ARBA00023212"/>
    </source>
</evidence>
<dbReference type="InterPro" id="IPR001849">
    <property type="entry name" value="PH_domain"/>
</dbReference>
<dbReference type="InterPro" id="IPR000306">
    <property type="entry name" value="Znf_FYVE"/>
</dbReference>
<dbReference type="InterPro" id="IPR035899">
    <property type="entry name" value="DBL_dom_sf"/>
</dbReference>
<evidence type="ECO:0000259" key="10">
    <source>
        <dbReference type="PROSITE" id="PS50010"/>
    </source>
</evidence>
<dbReference type="EMBL" id="GIBP01003004">
    <property type="protein sequence ID" value="NDV31973.1"/>
    <property type="molecule type" value="Transcribed_RNA"/>
</dbReference>
<evidence type="ECO:0000256" key="3">
    <source>
        <dbReference type="ARBA" id="ARBA00022658"/>
    </source>
</evidence>